<dbReference type="PANTHER" id="PTHR33383">
    <property type="entry name" value="MEMBRANE PROTEIN INSERTION EFFICIENCY FACTOR-RELATED"/>
    <property type="match status" value="1"/>
</dbReference>
<dbReference type="EMBL" id="CP101988">
    <property type="protein sequence ID" value="UUI75356.1"/>
    <property type="molecule type" value="Genomic_DNA"/>
</dbReference>
<keyword evidence="1" id="KW-0472">Membrane</keyword>
<organism evidence="2 3">
    <name type="scientific">Cellulomonas chengniuliangii</name>
    <dbReference type="NCBI Taxonomy" id="2968084"/>
    <lineage>
        <taxon>Bacteria</taxon>
        <taxon>Bacillati</taxon>
        <taxon>Actinomycetota</taxon>
        <taxon>Actinomycetes</taxon>
        <taxon>Micrococcales</taxon>
        <taxon>Cellulomonadaceae</taxon>
        <taxon>Cellulomonas</taxon>
    </lineage>
</organism>
<dbReference type="NCBIfam" id="TIGR00278">
    <property type="entry name" value="membrane protein insertion efficiency factor YidD"/>
    <property type="match status" value="1"/>
</dbReference>
<dbReference type="InterPro" id="IPR002696">
    <property type="entry name" value="Membr_insert_effic_factor_YidD"/>
</dbReference>
<proteinExistence type="inferred from homology"/>
<reference evidence="2 3" key="1">
    <citation type="submission" date="2022-07" db="EMBL/GenBank/DDBJ databases">
        <title>Novel species in genus cellulomonas.</title>
        <authorList>
            <person name="Ye L."/>
        </authorList>
    </citation>
    <scope>NUCLEOTIDE SEQUENCE [LARGE SCALE GENOMIC DNA]</scope>
    <source>
        <strain evidence="3">zg-Y338</strain>
    </source>
</reference>
<dbReference type="HAMAP" id="MF_00386">
    <property type="entry name" value="UPF0161_YidD"/>
    <property type="match status" value="1"/>
</dbReference>
<evidence type="ECO:0000313" key="3">
    <source>
        <dbReference type="Proteomes" id="UP001316189"/>
    </source>
</evidence>
<dbReference type="RefSeq" id="WP_227568563.1">
    <property type="nucleotide sequence ID" value="NZ_CP101988.1"/>
</dbReference>
<gene>
    <name evidence="2" type="primary">yidD</name>
    <name evidence="2" type="ORF">NP064_16600</name>
</gene>
<dbReference type="Proteomes" id="UP001316189">
    <property type="component" value="Chromosome"/>
</dbReference>
<dbReference type="Pfam" id="PF01809">
    <property type="entry name" value="YidD"/>
    <property type="match status" value="1"/>
</dbReference>
<dbReference type="SMART" id="SM01234">
    <property type="entry name" value="Haemolytic"/>
    <property type="match status" value="1"/>
</dbReference>
<comment type="subcellular location">
    <subcellularLocation>
        <location evidence="1">Cell membrane</location>
        <topology evidence="1">Peripheral membrane protein</topology>
        <orientation evidence="1">Cytoplasmic side</orientation>
    </subcellularLocation>
</comment>
<evidence type="ECO:0000256" key="1">
    <source>
        <dbReference type="HAMAP-Rule" id="MF_00386"/>
    </source>
</evidence>
<comment type="similarity">
    <text evidence="1">Belongs to the UPF0161 family.</text>
</comment>
<keyword evidence="3" id="KW-1185">Reference proteome</keyword>
<name>A0ABY5L0Z5_9CELL</name>
<dbReference type="PANTHER" id="PTHR33383:SF1">
    <property type="entry name" value="MEMBRANE PROTEIN INSERTION EFFICIENCY FACTOR-RELATED"/>
    <property type="match status" value="1"/>
</dbReference>
<accession>A0ABY5L0Z5</accession>
<protein>
    <recommendedName>
        <fullName evidence="1">Putative membrane protein insertion efficiency factor</fullName>
    </recommendedName>
</protein>
<sequence>MTRQTLIRVLRLVASLPRRALLLVLRGYQLYISPMTGPTCRYYPSCSQYAVIAIQRHGALRGVLLAGWRLLRCNPWSAGGIDDVPPARPHRHRLTHVASSTS</sequence>
<keyword evidence="1" id="KW-1003">Cell membrane</keyword>
<evidence type="ECO:0000313" key="2">
    <source>
        <dbReference type="EMBL" id="UUI75356.1"/>
    </source>
</evidence>
<comment type="function">
    <text evidence="1">Could be involved in insertion of integral membrane proteins into the membrane.</text>
</comment>